<proteinExistence type="predicted"/>
<gene>
    <name evidence="1" type="ORF">F8M41_017700</name>
</gene>
<name>A0A8H3ZV76_GIGMA</name>
<accession>A0A8H3ZV76</accession>
<reference evidence="1 2" key="1">
    <citation type="journal article" date="2019" name="Environ. Microbiol.">
        <title>At the nexus of three kingdoms: the genome of the mycorrhizal fungus Gigaspora margarita provides insights into plant, endobacterial and fungal interactions.</title>
        <authorList>
            <person name="Venice F."/>
            <person name="Ghignone S."/>
            <person name="Salvioli di Fossalunga A."/>
            <person name="Amselem J."/>
            <person name="Novero M."/>
            <person name="Xianan X."/>
            <person name="Sedzielewska Toro K."/>
            <person name="Morin E."/>
            <person name="Lipzen A."/>
            <person name="Grigoriev I.V."/>
            <person name="Henrissat B."/>
            <person name="Martin F.M."/>
            <person name="Bonfante P."/>
        </authorList>
    </citation>
    <scope>NUCLEOTIDE SEQUENCE [LARGE SCALE GENOMIC DNA]</scope>
    <source>
        <strain evidence="1 2">BEG34</strain>
    </source>
</reference>
<dbReference type="Proteomes" id="UP000439903">
    <property type="component" value="Unassembled WGS sequence"/>
</dbReference>
<keyword evidence="2" id="KW-1185">Reference proteome</keyword>
<evidence type="ECO:0000313" key="2">
    <source>
        <dbReference type="Proteomes" id="UP000439903"/>
    </source>
</evidence>
<evidence type="ECO:0000313" key="1">
    <source>
        <dbReference type="EMBL" id="KAF0332993.1"/>
    </source>
</evidence>
<organism evidence="1 2">
    <name type="scientific">Gigaspora margarita</name>
    <dbReference type="NCBI Taxonomy" id="4874"/>
    <lineage>
        <taxon>Eukaryota</taxon>
        <taxon>Fungi</taxon>
        <taxon>Fungi incertae sedis</taxon>
        <taxon>Mucoromycota</taxon>
        <taxon>Glomeromycotina</taxon>
        <taxon>Glomeromycetes</taxon>
        <taxon>Diversisporales</taxon>
        <taxon>Gigasporaceae</taxon>
        <taxon>Gigaspora</taxon>
    </lineage>
</organism>
<dbReference type="EMBL" id="WTPW01004111">
    <property type="protein sequence ID" value="KAF0332993.1"/>
    <property type="molecule type" value="Genomic_DNA"/>
</dbReference>
<comment type="caution">
    <text evidence="1">The sequence shown here is derived from an EMBL/GenBank/DDBJ whole genome shotgun (WGS) entry which is preliminary data.</text>
</comment>
<dbReference type="AlphaFoldDB" id="A0A8H3ZV76"/>
<protein>
    <submittedName>
        <fullName evidence="1">Uncharacterized protein</fullName>
    </submittedName>
</protein>
<sequence>MSRHESVHPEHAGFSHNLLDFEKEIFCPSIRAAMEHGGIDITPLFDNLERATKIILGLATICKLARNNQELASGGSSEDQPLALITMENLFNLAEITSAFFISEVESLAYGMRQHFSDSKQTATNGDAAPNAA</sequence>